<sequence>MEEKPQVTPETTPKKPKRQKRRVSLLIYISSTLLAFFVGIFLTILVVGLNNRTSQSLDTSTAGFSKISQVYQTISQQYYRKTDKTKLINGAIKGMINSLDDPYSEYLAGSDASDLDNTISGSFEGIGAEIQKKGNYIEIVSPIAGSPAKKAGLKANDVITAINGKSTAGWSATKATNQIRGKKNTKVTLTIKRGKQSFKVNLKRDVIPVKTVNARIDKTHPTVGYIQITSFSEPTFKEVKAAITKLRKQGAKSFVLDVRSNPGGIMQQALKISSMFVANGKPLMQVKARTGAATVYKAGKSQDGGFKVKEPVKVLIDDGSASASEIFAAALNQSANVELIGTKSFGKGTVQQVSQLDKHSEFKITVAKWLTPNGSWINKRGLTPNITAKYPSYAYLPVVSDKKTYQLDDVSSKIKTLQKELKAVGQDPGTINGYFSTTTQQAVTAFQAANDLDQTGKLDTATIDKLQTMITKKISDNDVAYNKAVEQLSK</sequence>
<dbReference type="InterPro" id="IPR036366">
    <property type="entry name" value="PGBDSf"/>
</dbReference>
<evidence type="ECO:0000256" key="4">
    <source>
        <dbReference type="ARBA" id="ARBA00022825"/>
    </source>
</evidence>
<gene>
    <name evidence="8" type="ORF">ACFQGP_12015</name>
</gene>
<evidence type="ECO:0000313" key="9">
    <source>
        <dbReference type="Proteomes" id="UP001596289"/>
    </source>
</evidence>
<dbReference type="Gene3D" id="1.10.101.10">
    <property type="entry name" value="PGBD-like superfamily/PGBD"/>
    <property type="match status" value="1"/>
</dbReference>
<protein>
    <submittedName>
        <fullName evidence="8">S41 family peptidase</fullName>
    </submittedName>
</protein>
<dbReference type="PROSITE" id="PS50106">
    <property type="entry name" value="PDZ"/>
    <property type="match status" value="1"/>
</dbReference>
<dbReference type="InterPro" id="IPR055210">
    <property type="entry name" value="CtpA/B_N"/>
</dbReference>
<dbReference type="SMART" id="SM00228">
    <property type="entry name" value="PDZ"/>
    <property type="match status" value="1"/>
</dbReference>
<dbReference type="SUPFAM" id="SSF47090">
    <property type="entry name" value="PGBD-like"/>
    <property type="match status" value="1"/>
</dbReference>
<name>A0ABW1RGL9_9LACO</name>
<dbReference type="SMART" id="SM00245">
    <property type="entry name" value="TSPc"/>
    <property type="match status" value="1"/>
</dbReference>
<dbReference type="InterPro" id="IPR029045">
    <property type="entry name" value="ClpP/crotonase-like_dom_sf"/>
</dbReference>
<evidence type="ECO:0000313" key="8">
    <source>
        <dbReference type="EMBL" id="MFC6171276.1"/>
    </source>
</evidence>
<keyword evidence="6" id="KW-0472">Membrane</keyword>
<dbReference type="Proteomes" id="UP001596289">
    <property type="component" value="Unassembled WGS sequence"/>
</dbReference>
<evidence type="ECO:0000259" key="7">
    <source>
        <dbReference type="PROSITE" id="PS50106"/>
    </source>
</evidence>
<evidence type="ECO:0000256" key="5">
    <source>
        <dbReference type="RuleBase" id="RU004404"/>
    </source>
</evidence>
<dbReference type="InterPro" id="IPR001478">
    <property type="entry name" value="PDZ"/>
</dbReference>
<dbReference type="SUPFAM" id="SSF50156">
    <property type="entry name" value="PDZ domain-like"/>
    <property type="match status" value="1"/>
</dbReference>
<keyword evidence="6" id="KW-0812">Transmembrane</keyword>
<dbReference type="CDD" id="cd07560">
    <property type="entry name" value="Peptidase_S41_CPP"/>
    <property type="match status" value="1"/>
</dbReference>
<keyword evidence="4 5" id="KW-0720">Serine protease</keyword>
<keyword evidence="6" id="KW-1133">Transmembrane helix</keyword>
<dbReference type="InterPro" id="IPR005151">
    <property type="entry name" value="Tail-specific_protease"/>
</dbReference>
<dbReference type="Pfam" id="PF01471">
    <property type="entry name" value="PG_binding_1"/>
    <property type="match status" value="1"/>
</dbReference>
<feature type="domain" description="PDZ" evidence="7">
    <location>
        <begin position="112"/>
        <end position="180"/>
    </location>
</feature>
<dbReference type="Gene3D" id="3.30.750.44">
    <property type="match status" value="1"/>
</dbReference>
<dbReference type="InterPro" id="IPR002477">
    <property type="entry name" value="Peptidoglycan-bd-like"/>
</dbReference>
<dbReference type="Pfam" id="PF00595">
    <property type="entry name" value="PDZ"/>
    <property type="match status" value="1"/>
</dbReference>
<dbReference type="InterPro" id="IPR036034">
    <property type="entry name" value="PDZ_sf"/>
</dbReference>
<dbReference type="NCBIfam" id="TIGR00225">
    <property type="entry name" value="prc"/>
    <property type="match status" value="1"/>
</dbReference>
<dbReference type="Pfam" id="PF03572">
    <property type="entry name" value="Peptidase_S41"/>
    <property type="match status" value="1"/>
</dbReference>
<dbReference type="InterPro" id="IPR036365">
    <property type="entry name" value="PGBD-like_sf"/>
</dbReference>
<reference evidence="9" key="1">
    <citation type="journal article" date="2019" name="Int. J. Syst. Evol. Microbiol.">
        <title>The Global Catalogue of Microorganisms (GCM) 10K type strain sequencing project: providing services to taxonomists for standard genome sequencing and annotation.</title>
        <authorList>
            <consortium name="The Broad Institute Genomics Platform"/>
            <consortium name="The Broad Institute Genome Sequencing Center for Infectious Disease"/>
            <person name="Wu L."/>
            <person name="Ma J."/>
        </authorList>
    </citation>
    <scope>NUCLEOTIDE SEQUENCE [LARGE SCALE GENOMIC DNA]</scope>
    <source>
        <strain evidence="9">CCM 8904</strain>
    </source>
</reference>
<keyword evidence="3 5" id="KW-0378">Hydrolase</keyword>
<dbReference type="PANTHER" id="PTHR32060:SF30">
    <property type="entry name" value="CARBOXY-TERMINAL PROCESSING PROTEASE CTPA"/>
    <property type="match status" value="1"/>
</dbReference>
<dbReference type="RefSeq" id="WP_125553487.1">
    <property type="nucleotide sequence ID" value="NZ_JBHSSL010000103.1"/>
</dbReference>
<evidence type="ECO:0000256" key="6">
    <source>
        <dbReference type="SAM" id="Phobius"/>
    </source>
</evidence>
<feature type="transmembrane region" description="Helical" evidence="6">
    <location>
        <begin position="25"/>
        <end position="49"/>
    </location>
</feature>
<evidence type="ECO:0000256" key="3">
    <source>
        <dbReference type="ARBA" id="ARBA00022801"/>
    </source>
</evidence>
<dbReference type="Gene3D" id="3.90.226.10">
    <property type="entry name" value="2-enoyl-CoA Hydratase, Chain A, domain 1"/>
    <property type="match status" value="1"/>
</dbReference>
<dbReference type="SUPFAM" id="SSF52096">
    <property type="entry name" value="ClpP/crotonase"/>
    <property type="match status" value="1"/>
</dbReference>
<comment type="caution">
    <text evidence="8">The sequence shown here is derived from an EMBL/GenBank/DDBJ whole genome shotgun (WGS) entry which is preliminary data.</text>
</comment>
<dbReference type="PANTHER" id="PTHR32060">
    <property type="entry name" value="TAIL-SPECIFIC PROTEASE"/>
    <property type="match status" value="1"/>
</dbReference>
<organism evidence="8 9">
    <name type="scientific">Loigolactobacillus jiayinensis</name>
    <dbReference type="NCBI Taxonomy" id="2486016"/>
    <lineage>
        <taxon>Bacteria</taxon>
        <taxon>Bacillati</taxon>
        <taxon>Bacillota</taxon>
        <taxon>Bacilli</taxon>
        <taxon>Lactobacillales</taxon>
        <taxon>Lactobacillaceae</taxon>
        <taxon>Loigolactobacillus</taxon>
    </lineage>
</organism>
<dbReference type="Gene3D" id="2.30.42.10">
    <property type="match status" value="1"/>
</dbReference>
<evidence type="ECO:0000256" key="1">
    <source>
        <dbReference type="ARBA" id="ARBA00009179"/>
    </source>
</evidence>
<proteinExistence type="inferred from homology"/>
<keyword evidence="2 5" id="KW-0645">Protease</keyword>
<evidence type="ECO:0000256" key="2">
    <source>
        <dbReference type="ARBA" id="ARBA00022670"/>
    </source>
</evidence>
<comment type="similarity">
    <text evidence="1 5">Belongs to the peptidase S41A family.</text>
</comment>
<dbReference type="InterPro" id="IPR004447">
    <property type="entry name" value="Peptidase_S41A"/>
</dbReference>
<dbReference type="EMBL" id="JBHSSL010000103">
    <property type="protein sequence ID" value="MFC6171276.1"/>
    <property type="molecule type" value="Genomic_DNA"/>
</dbReference>
<dbReference type="Pfam" id="PF22694">
    <property type="entry name" value="CtpB_N-like"/>
    <property type="match status" value="1"/>
</dbReference>
<dbReference type="CDD" id="cd06782">
    <property type="entry name" value="cpPDZ_CPP-like"/>
    <property type="match status" value="1"/>
</dbReference>
<accession>A0ABW1RGL9</accession>
<keyword evidence="9" id="KW-1185">Reference proteome</keyword>